<proteinExistence type="predicted"/>
<dbReference type="RefSeq" id="WP_136536609.1">
    <property type="nucleotide sequence ID" value="NZ_STGY01000072.1"/>
</dbReference>
<dbReference type="AlphaFoldDB" id="A0A4V4HR47"/>
<dbReference type="InterPro" id="IPR000644">
    <property type="entry name" value="CBS_dom"/>
</dbReference>
<keyword evidence="5" id="KW-1185">Reference proteome</keyword>
<keyword evidence="1 2" id="KW-0129">CBS domain</keyword>
<dbReference type="CDD" id="cd04623">
    <property type="entry name" value="CBS_pair_bac_euk"/>
    <property type="match status" value="1"/>
</dbReference>
<gene>
    <name evidence="4" type="ORF">FAB82_21465</name>
</gene>
<evidence type="ECO:0000313" key="4">
    <source>
        <dbReference type="EMBL" id="THV36366.1"/>
    </source>
</evidence>
<dbReference type="PANTHER" id="PTHR43080:SF2">
    <property type="entry name" value="CBS DOMAIN-CONTAINING PROTEIN"/>
    <property type="match status" value="1"/>
</dbReference>
<dbReference type="PROSITE" id="PS51371">
    <property type="entry name" value="CBS"/>
    <property type="match status" value="2"/>
</dbReference>
<dbReference type="SMART" id="SM00116">
    <property type="entry name" value="CBS"/>
    <property type="match status" value="2"/>
</dbReference>
<dbReference type="OrthoDB" id="9807125at2"/>
<dbReference type="SUPFAM" id="SSF54631">
    <property type="entry name" value="CBS-domain pair"/>
    <property type="match status" value="1"/>
</dbReference>
<dbReference type="Gene3D" id="3.10.580.10">
    <property type="entry name" value="CBS-domain"/>
    <property type="match status" value="1"/>
</dbReference>
<dbReference type="InterPro" id="IPR044725">
    <property type="entry name" value="CBSX3_CBS_dom"/>
</dbReference>
<accession>A0A4V4HR47</accession>
<name>A0A4V4HR47_9ACTN</name>
<dbReference type="InterPro" id="IPR051257">
    <property type="entry name" value="Diverse_CBS-Domain"/>
</dbReference>
<organism evidence="4 5">
    <name type="scientific">Glycomyces buryatensis</name>
    <dbReference type="NCBI Taxonomy" id="2570927"/>
    <lineage>
        <taxon>Bacteria</taxon>
        <taxon>Bacillati</taxon>
        <taxon>Actinomycetota</taxon>
        <taxon>Actinomycetes</taxon>
        <taxon>Glycomycetales</taxon>
        <taxon>Glycomycetaceae</taxon>
        <taxon>Glycomyces</taxon>
    </lineage>
</organism>
<dbReference type="InterPro" id="IPR046342">
    <property type="entry name" value="CBS_dom_sf"/>
</dbReference>
<evidence type="ECO:0000256" key="2">
    <source>
        <dbReference type="PROSITE-ProRule" id="PRU00703"/>
    </source>
</evidence>
<evidence type="ECO:0000259" key="3">
    <source>
        <dbReference type="PROSITE" id="PS51371"/>
    </source>
</evidence>
<reference evidence="5" key="1">
    <citation type="submission" date="2019-04" db="EMBL/GenBank/DDBJ databases">
        <title>Nocardioides xinjiangensis sp. nov.</title>
        <authorList>
            <person name="Liu S."/>
        </authorList>
    </citation>
    <scope>NUCLEOTIDE SEQUENCE [LARGE SCALE GENOMIC DNA]</scope>
    <source>
        <strain evidence="5">18</strain>
    </source>
</reference>
<protein>
    <submittedName>
        <fullName evidence="4">CBS domain-containing protein</fullName>
    </submittedName>
</protein>
<feature type="domain" description="CBS" evidence="3">
    <location>
        <begin position="8"/>
        <end position="66"/>
    </location>
</feature>
<feature type="domain" description="CBS" evidence="3">
    <location>
        <begin position="75"/>
        <end position="131"/>
    </location>
</feature>
<dbReference type="Pfam" id="PF00571">
    <property type="entry name" value="CBS"/>
    <property type="match status" value="2"/>
</dbReference>
<sequence>MRIHDILRSKGSGVVSIRPEDPVRLLVTKLAEHNLGALVVSVDGFAVAGIVSERDVARGLHSDPDLLDAPVSRIMTTDVHTCVLDDSIEDLMVLMTDQRVRHVPVVTASGVLTGIVSIGDVVKGRIGQLEFEKEQLEGYISSAG</sequence>
<dbReference type="EMBL" id="STGY01000072">
    <property type="protein sequence ID" value="THV36366.1"/>
    <property type="molecule type" value="Genomic_DNA"/>
</dbReference>
<reference evidence="4 5" key="2">
    <citation type="submission" date="2019-05" db="EMBL/GenBank/DDBJ databases">
        <title>Glycomyces buryatensis sp. nov.</title>
        <authorList>
            <person name="Nikitina E."/>
        </authorList>
    </citation>
    <scope>NUCLEOTIDE SEQUENCE [LARGE SCALE GENOMIC DNA]</scope>
    <source>
        <strain evidence="4 5">18</strain>
    </source>
</reference>
<comment type="caution">
    <text evidence="4">The sequence shown here is derived from an EMBL/GenBank/DDBJ whole genome shotgun (WGS) entry which is preliminary data.</text>
</comment>
<evidence type="ECO:0000313" key="5">
    <source>
        <dbReference type="Proteomes" id="UP000308760"/>
    </source>
</evidence>
<dbReference type="Proteomes" id="UP000308760">
    <property type="component" value="Unassembled WGS sequence"/>
</dbReference>
<dbReference type="PANTHER" id="PTHR43080">
    <property type="entry name" value="CBS DOMAIN-CONTAINING PROTEIN CBSX3, MITOCHONDRIAL"/>
    <property type="match status" value="1"/>
</dbReference>
<evidence type="ECO:0000256" key="1">
    <source>
        <dbReference type="ARBA" id="ARBA00023122"/>
    </source>
</evidence>